<organism evidence="4 5">
    <name type="scientific">Cloeon dipterum</name>
    <dbReference type="NCBI Taxonomy" id="197152"/>
    <lineage>
        <taxon>Eukaryota</taxon>
        <taxon>Metazoa</taxon>
        <taxon>Ecdysozoa</taxon>
        <taxon>Arthropoda</taxon>
        <taxon>Hexapoda</taxon>
        <taxon>Insecta</taxon>
        <taxon>Pterygota</taxon>
        <taxon>Palaeoptera</taxon>
        <taxon>Ephemeroptera</taxon>
        <taxon>Pisciforma</taxon>
        <taxon>Baetidae</taxon>
        <taxon>Cloeon</taxon>
    </lineage>
</organism>
<sequence length="102" mass="11309">MSSFSALLRREMMTNVVSRAWQAVRPHVPLIKFRKGSAGSAPVDNVRVVAAAAASAPSSSAKANFKPVQKGPIIEDWQLPYRYRRQQLSQQEVDFINRGGPE</sequence>
<accession>A0A8S1DHL5</accession>
<dbReference type="EMBL" id="CADEPI010000192">
    <property type="protein sequence ID" value="CAB3379687.1"/>
    <property type="molecule type" value="Genomic_DNA"/>
</dbReference>
<dbReference type="GO" id="GO:0004591">
    <property type="term" value="F:oxoglutarate dehydrogenase (succinyl-transferring) activity"/>
    <property type="evidence" value="ECO:0007669"/>
    <property type="project" value="TreeGrafter"/>
</dbReference>
<dbReference type="Pfam" id="PF10937">
    <property type="entry name" value="Kgd4-YMR31"/>
    <property type="match status" value="1"/>
</dbReference>
<protein>
    <recommendedName>
        <fullName evidence="6">28S ribosomal protein S36, mitochondrial</fullName>
    </recommendedName>
</protein>
<reference evidence="4 5" key="1">
    <citation type="submission" date="2020-04" db="EMBL/GenBank/DDBJ databases">
        <authorList>
            <person name="Alioto T."/>
            <person name="Alioto T."/>
            <person name="Gomez Garrido J."/>
        </authorList>
    </citation>
    <scope>NUCLEOTIDE SEQUENCE [LARGE SCALE GENOMIC DNA]</scope>
</reference>
<dbReference type="PANTHER" id="PTHR31601:SF2">
    <property type="entry name" value="ALPHA-KETOGLUTARATE DEHYDROGENASE COMPONENT 4"/>
    <property type="match status" value="1"/>
</dbReference>
<dbReference type="OrthoDB" id="2116030at2759"/>
<name>A0A8S1DHL5_9INSE</name>
<dbReference type="GO" id="GO:0005739">
    <property type="term" value="C:mitochondrion"/>
    <property type="evidence" value="ECO:0007669"/>
    <property type="project" value="UniProtKB-SubCell"/>
</dbReference>
<keyword evidence="5" id="KW-1185">Reference proteome</keyword>
<evidence type="ECO:0000313" key="4">
    <source>
        <dbReference type="EMBL" id="CAB3379687.1"/>
    </source>
</evidence>
<comment type="caution">
    <text evidence="4">The sequence shown here is derived from an EMBL/GenBank/DDBJ whole genome shotgun (WGS) entry which is preliminary data.</text>
</comment>
<dbReference type="AlphaFoldDB" id="A0A8S1DHL5"/>
<dbReference type="Proteomes" id="UP000494165">
    <property type="component" value="Unassembled WGS sequence"/>
</dbReference>
<keyword evidence="2" id="KW-0496">Mitochondrion</keyword>
<dbReference type="InterPro" id="IPR020373">
    <property type="entry name" value="Kgd4/YMR-31"/>
</dbReference>
<dbReference type="GO" id="GO:0006103">
    <property type="term" value="P:2-oxoglutarate metabolic process"/>
    <property type="evidence" value="ECO:0007669"/>
    <property type="project" value="InterPro"/>
</dbReference>
<evidence type="ECO:0000256" key="1">
    <source>
        <dbReference type="ARBA" id="ARBA00004173"/>
    </source>
</evidence>
<comment type="similarity">
    <text evidence="3">Belongs to the alpha-ketoglutarate dehydrogenase component 4 family.</text>
</comment>
<evidence type="ECO:0000256" key="3">
    <source>
        <dbReference type="ARBA" id="ARBA00043970"/>
    </source>
</evidence>
<proteinExistence type="inferred from homology"/>
<dbReference type="PANTHER" id="PTHR31601">
    <property type="entry name" value="28S RIBOSOMAL PROTEIN S36, MITOCHONDRIAL"/>
    <property type="match status" value="1"/>
</dbReference>
<evidence type="ECO:0008006" key="6">
    <source>
        <dbReference type="Google" id="ProtNLM"/>
    </source>
</evidence>
<gene>
    <name evidence="4" type="ORF">CLODIP_2_CD10421</name>
</gene>
<evidence type="ECO:0000313" key="5">
    <source>
        <dbReference type="Proteomes" id="UP000494165"/>
    </source>
</evidence>
<comment type="subcellular location">
    <subcellularLocation>
        <location evidence="1">Mitochondrion</location>
    </subcellularLocation>
</comment>
<evidence type="ECO:0000256" key="2">
    <source>
        <dbReference type="ARBA" id="ARBA00023128"/>
    </source>
</evidence>